<evidence type="ECO:0008006" key="10">
    <source>
        <dbReference type="Google" id="ProtNLM"/>
    </source>
</evidence>
<dbReference type="GO" id="GO:0005739">
    <property type="term" value="C:mitochondrion"/>
    <property type="evidence" value="ECO:0007669"/>
    <property type="project" value="UniProtKB-SubCell"/>
</dbReference>
<evidence type="ECO:0000256" key="3">
    <source>
        <dbReference type="ARBA" id="ARBA00022946"/>
    </source>
</evidence>
<keyword evidence="3" id="KW-0809">Transit peptide</keyword>
<keyword evidence="9" id="KW-1185">Reference proteome</keyword>
<proteinExistence type="inferred from homology"/>
<dbReference type="Pfam" id="PF04457">
    <property type="entry name" value="MJ1316"/>
    <property type="match status" value="1"/>
</dbReference>
<keyword evidence="4" id="KW-0496">Mitochondrion</keyword>
<accession>A0A9W7E635</accession>
<evidence type="ECO:0000256" key="1">
    <source>
        <dbReference type="ARBA" id="ARBA00004173"/>
    </source>
</evidence>
<feature type="region of interest" description="Disordered" evidence="5">
    <location>
        <begin position="404"/>
        <end position="439"/>
    </location>
</feature>
<dbReference type="InterPro" id="IPR000352">
    <property type="entry name" value="Pep_chain_release_fac_I"/>
</dbReference>
<dbReference type="SUPFAM" id="SSF75620">
    <property type="entry name" value="Release factor"/>
    <property type="match status" value="1"/>
</dbReference>
<dbReference type="PANTHER" id="PTHR46203">
    <property type="entry name" value="PROBABLE PEPTIDE CHAIN RELEASE FACTOR C12ORF65"/>
    <property type="match status" value="1"/>
</dbReference>
<evidence type="ECO:0000256" key="4">
    <source>
        <dbReference type="ARBA" id="ARBA00023128"/>
    </source>
</evidence>
<dbReference type="Proteomes" id="UP001165085">
    <property type="component" value="Unassembled WGS sequence"/>
</dbReference>
<dbReference type="GO" id="GO:0003747">
    <property type="term" value="F:translation release factor activity"/>
    <property type="evidence" value="ECO:0007669"/>
    <property type="project" value="InterPro"/>
</dbReference>
<dbReference type="Pfam" id="PF00472">
    <property type="entry name" value="RF-1"/>
    <property type="match status" value="1"/>
</dbReference>
<dbReference type="OrthoDB" id="277888at2759"/>
<dbReference type="InterPro" id="IPR052405">
    <property type="entry name" value="Mito_Transl_Release_Factor"/>
</dbReference>
<reference evidence="9" key="1">
    <citation type="journal article" date="2023" name="Commun. Biol.">
        <title>Genome analysis of Parmales, the sister group of diatoms, reveals the evolutionary specialization of diatoms from phago-mixotrophs to photoautotrophs.</title>
        <authorList>
            <person name="Ban H."/>
            <person name="Sato S."/>
            <person name="Yoshikawa S."/>
            <person name="Yamada K."/>
            <person name="Nakamura Y."/>
            <person name="Ichinomiya M."/>
            <person name="Sato N."/>
            <person name="Blanc-Mathieu R."/>
            <person name="Endo H."/>
            <person name="Kuwata A."/>
            <person name="Ogata H."/>
        </authorList>
    </citation>
    <scope>NUCLEOTIDE SEQUENCE [LARGE SCALE GENOMIC DNA]</scope>
    <source>
        <strain evidence="9">NIES 3701</strain>
    </source>
</reference>
<feature type="domain" description="MJ1316 RNA cyclic group end recognition" evidence="7">
    <location>
        <begin position="120"/>
        <end position="192"/>
    </location>
</feature>
<evidence type="ECO:0000313" key="8">
    <source>
        <dbReference type="EMBL" id="GMH63883.1"/>
    </source>
</evidence>
<evidence type="ECO:0000259" key="6">
    <source>
        <dbReference type="Pfam" id="PF00472"/>
    </source>
</evidence>
<name>A0A9W7E635_9STRA</name>
<feature type="domain" description="Prokaryotic-type class I peptide chain release factors" evidence="6">
    <location>
        <begin position="334"/>
        <end position="439"/>
    </location>
</feature>
<dbReference type="EMBL" id="BRXY01000089">
    <property type="protein sequence ID" value="GMH63883.1"/>
    <property type="molecule type" value="Genomic_DNA"/>
</dbReference>
<evidence type="ECO:0000313" key="9">
    <source>
        <dbReference type="Proteomes" id="UP001165085"/>
    </source>
</evidence>
<dbReference type="InterPro" id="IPR045853">
    <property type="entry name" value="Pep_chain_release_fac_I_sf"/>
</dbReference>
<comment type="subcellular location">
    <subcellularLocation>
        <location evidence="1">Mitochondrion</location>
    </subcellularLocation>
</comment>
<dbReference type="InterPro" id="IPR040459">
    <property type="entry name" value="MJ1316"/>
</dbReference>
<gene>
    <name evidence="8" type="ORF">TrST_g9271</name>
</gene>
<sequence>MRLVGMALIFNFSNLINRASPLAFRLHLVASPRHLQTSSTSLFSLPENSYKSYTLDDDKLLWANRNLPASEQCELLGRGERSIAERLKSLQDVNSNGYKRLFTSSAATTPSTAETKTKLTPAGEILQRIKFDYYLVSSDYSVVVADRTEGPVEVPFDAENDSVSGSERQFVFAIPEHRISKILFKRRVVWDKERRLDLFGDIKAVQETYGMWLEEEQRRVQEREALASKFEGVSELLRSEQDWDESDVRSNVKRLVQYYENYNVDDNLRDGGDDDDGENIEREVLDDFKRLLSLTFNDDAELQSKVLAIFDEERQSDKFEVSAKQIQQKELPVLSEDDIDESFVKGGGAGGQKINKTASKVVLIHRPTGVTIATQKTRSLAQNRKIARKMLAEQVDVFLNGERSKMAMKGSVKSKKKSKAKAKARRNREKKAKEKEVTD</sequence>
<evidence type="ECO:0000256" key="2">
    <source>
        <dbReference type="ARBA" id="ARBA00010835"/>
    </source>
</evidence>
<protein>
    <recommendedName>
        <fullName evidence="10">Prokaryotic-type class I peptide chain release factors domain-containing protein</fullName>
    </recommendedName>
</protein>
<evidence type="ECO:0000259" key="7">
    <source>
        <dbReference type="Pfam" id="PF04457"/>
    </source>
</evidence>
<dbReference type="Gene3D" id="3.30.160.20">
    <property type="match status" value="1"/>
</dbReference>
<feature type="compositionally biased region" description="Basic residues" evidence="5">
    <location>
        <begin position="412"/>
        <end position="430"/>
    </location>
</feature>
<organism evidence="8 9">
    <name type="scientific">Triparma strigata</name>
    <dbReference type="NCBI Taxonomy" id="1606541"/>
    <lineage>
        <taxon>Eukaryota</taxon>
        <taxon>Sar</taxon>
        <taxon>Stramenopiles</taxon>
        <taxon>Ochrophyta</taxon>
        <taxon>Bolidophyceae</taxon>
        <taxon>Parmales</taxon>
        <taxon>Triparmaceae</taxon>
        <taxon>Triparma</taxon>
    </lineage>
</organism>
<comment type="caution">
    <text evidence="8">The sequence shown here is derived from an EMBL/GenBank/DDBJ whole genome shotgun (WGS) entry which is preliminary data.</text>
</comment>
<evidence type="ECO:0000256" key="5">
    <source>
        <dbReference type="SAM" id="MobiDB-lite"/>
    </source>
</evidence>
<dbReference type="PANTHER" id="PTHR46203:SF1">
    <property type="entry name" value="MITOCHONDRIAL TRANSLATION RELEASE FACTOR IN RESCUE"/>
    <property type="match status" value="1"/>
</dbReference>
<comment type="similarity">
    <text evidence="2">Belongs to the prokaryotic/mitochondrial release factor family.</text>
</comment>
<dbReference type="AlphaFoldDB" id="A0A9W7E635"/>